<accession>A0A6C0L0G5</accession>
<name>A0A6C0L0G5_9ZZZZ</name>
<reference evidence="1" key="1">
    <citation type="journal article" date="2020" name="Nature">
        <title>Giant virus diversity and host interactions through global metagenomics.</title>
        <authorList>
            <person name="Schulz F."/>
            <person name="Roux S."/>
            <person name="Paez-Espino D."/>
            <person name="Jungbluth S."/>
            <person name="Walsh D.A."/>
            <person name="Denef V.J."/>
            <person name="McMahon K.D."/>
            <person name="Konstantinidis K.T."/>
            <person name="Eloe-Fadrosh E.A."/>
            <person name="Kyrpides N.C."/>
            <person name="Woyke T."/>
        </authorList>
    </citation>
    <scope>NUCLEOTIDE SEQUENCE</scope>
    <source>
        <strain evidence="1">GVMAG-S-ERX555907-102</strain>
    </source>
</reference>
<organism evidence="1">
    <name type="scientific">viral metagenome</name>
    <dbReference type="NCBI Taxonomy" id="1070528"/>
    <lineage>
        <taxon>unclassified sequences</taxon>
        <taxon>metagenomes</taxon>
        <taxon>organismal metagenomes</taxon>
    </lineage>
</organism>
<sequence length="180" mass="21511">MLKKVLFKENKHLYVDWNYLKDSFENGRLQGATVFARLFDIIDDKLFVLRNTDEYDLTHYDIYIEDWCLFMSFVRNGYLPNIYNIDKNVRDLNYCYDICIKLGGVPEFDNYYYNCLNHEQPVTDVSNNVYNPMTPIEDVKLMYVWRIVTSFTALNENESVTTCVSTEEMTIFYTRRPIDV</sequence>
<dbReference type="EMBL" id="MN741006">
    <property type="protein sequence ID" value="QHU22407.1"/>
    <property type="molecule type" value="Genomic_DNA"/>
</dbReference>
<protein>
    <submittedName>
        <fullName evidence="1">Uncharacterized protein</fullName>
    </submittedName>
</protein>
<dbReference type="AlphaFoldDB" id="A0A6C0L0G5"/>
<evidence type="ECO:0000313" key="1">
    <source>
        <dbReference type="EMBL" id="QHU22407.1"/>
    </source>
</evidence>
<proteinExistence type="predicted"/>